<dbReference type="Proteomes" id="UP000299102">
    <property type="component" value="Unassembled WGS sequence"/>
</dbReference>
<dbReference type="InterPro" id="IPR046700">
    <property type="entry name" value="DUF6570"/>
</dbReference>
<gene>
    <name evidence="3" type="ORF">EVAR_57464_1</name>
</gene>
<dbReference type="EMBL" id="BGZK01001773">
    <property type="protein sequence ID" value="GBP85988.1"/>
    <property type="molecule type" value="Genomic_DNA"/>
</dbReference>
<organism evidence="3 4">
    <name type="scientific">Eumeta variegata</name>
    <name type="common">Bagworm moth</name>
    <name type="synonym">Eumeta japonica</name>
    <dbReference type="NCBI Taxonomy" id="151549"/>
    <lineage>
        <taxon>Eukaryota</taxon>
        <taxon>Metazoa</taxon>
        <taxon>Ecdysozoa</taxon>
        <taxon>Arthropoda</taxon>
        <taxon>Hexapoda</taxon>
        <taxon>Insecta</taxon>
        <taxon>Pterygota</taxon>
        <taxon>Neoptera</taxon>
        <taxon>Endopterygota</taxon>
        <taxon>Lepidoptera</taxon>
        <taxon>Glossata</taxon>
        <taxon>Ditrysia</taxon>
        <taxon>Tineoidea</taxon>
        <taxon>Psychidae</taxon>
        <taxon>Oiketicinae</taxon>
        <taxon>Eumeta</taxon>
    </lineage>
</organism>
<feature type="compositionally biased region" description="Polar residues" evidence="1">
    <location>
        <begin position="1"/>
        <end position="21"/>
    </location>
</feature>
<dbReference type="OrthoDB" id="6141723at2759"/>
<comment type="caution">
    <text evidence="3">The sequence shown here is derived from an EMBL/GenBank/DDBJ whole genome shotgun (WGS) entry which is preliminary data.</text>
</comment>
<dbReference type="Pfam" id="PF20209">
    <property type="entry name" value="DUF6570"/>
    <property type="match status" value="1"/>
</dbReference>
<evidence type="ECO:0000256" key="1">
    <source>
        <dbReference type="SAM" id="MobiDB-lite"/>
    </source>
</evidence>
<evidence type="ECO:0000313" key="4">
    <source>
        <dbReference type="Proteomes" id="UP000299102"/>
    </source>
</evidence>
<dbReference type="AlphaFoldDB" id="A0A4C1ZDY2"/>
<feature type="domain" description="DUF6570" evidence="2">
    <location>
        <begin position="230"/>
        <end position="280"/>
    </location>
</feature>
<evidence type="ECO:0000313" key="3">
    <source>
        <dbReference type="EMBL" id="GBP85988.1"/>
    </source>
</evidence>
<protein>
    <recommendedName>
        <fullName evidence="2">DUF6570 domain-containing protein</fullName>
    </recommendedName>
</protein>
<reference evidence="3 4" key="1">
    <citation type="journal article" date="2019" name="Commun. Biol.">
        <title>The bagworm genome reveals a unique fibroin gene that provides high tensile strength.</title>
        <authorList>
            <person name="Kono N."/>
            <person name="Nakamura H."/>
            <person name="Ohtoshi R."/>
            <person name="Tomita M."/>
            <person name="Numata K."/>
            <person name="Arakawa K."/>
        </authorList>
    </citation>
    <scope>NUCLEOTIDE SEQUENCE [LARGE SCALE GENOMIC DNA]</scope>
</reference>
<keyword evidence="4" id="KW-1185">Reference proteome</keyword>
<feature type="region of interest" description="Disordered" evidence="1">
    <location>
        <begin position="1"/>
        <end position="36"/>
    </location>
</feature>
<name>A0A4C1ZDY2_EUMVA</name>
<sequence>MVNTTSASTNRPDVSTVSSTGIADHDGDNLRDSFLSTSTHDNRNSIIVQAEVHMANSPVLYNHSTAENFLLTDMEQNRLLQAQETNKQSADAPNIHILSTQDIVRDQECDLLNQDIVMDQELPPPDGQAIHSTSPEQFINTPIDEQIDVDVDTSLPYSNFRRLKRAHQEFKIKFLDNSFGYPCSVCDRLWFRDDLKSPSPEHKEILTKIIPNIPAKNTELCNTCVQALNKKNIPLMSTFNGFKYPDVPQHLPPLDLVSERLISPRIPFMQIRRLRHVNEELSLPAIYLGQFRNFKEGVKVTPFMMASSELRRSDRRSYTVSFIIYGDEDYEDASS</sequence>
<proteinExistence type="predicted"/>
<accession>A0A4C1ZDY2</accession>
<evidence type="ECO:0000259" key="2">
    <source>
        <dbReference type="Pfam" id="PF20209"/>
    </source>
</evidence>